<comment type="caution">
    <text evidence="5">The sequence shown here is derived from an EMBL/GenBank/DDBJ whole genome shotgun (WGS) entry which is preliminary data.</text>
</comment>
<evidence type="ECO:0000259" key="4">
    <source>
        <dbReference type="PROSITE" id="PS50879"/>
    </source>
</evidence>
<dbReference type="InterPro" id="IPR036397">
    <property type="entry name" value="RNaseH_sf"/>
</dbReference>
<accession>A0A8H6GG80</accession>
<dbReference type="PROSITE" id="PS50878">
    <property type="entry name" value="RT_POL"/>
    <property type="match status" value="2"/>
</dbReference>
<feature type="domain" description="Reverse transcriptase" evidence="3">
    <location>
        <begin position="1"/>
        <end position="168"/>
    </location>
</feature>
<evidence type="ECO:0008006" key="7">
    <source>
        <dbReference type="Google" id="ProtNLM"/>
    </source>
</evidence>
<dbReference type="PROSITE" id="PS50879">
    <property type="entry name" value="RNASE_H_1"/>
    <property type="match status" value="1"/>
</dbReference>
<dbReference type="GO" id="GO:0003676">
    <property type="term" value="F:nucleic acid binding"/>
    <property type="evidence" value="ECO:0007669"/>
    <property type="project" value="InterPro"/>
</dbReference>
<keyword evidence="2" id="KW-0496">Mitochondrion</keyword>
<dbReference type="GO" id="GO:0004523">
    <property type="term" value="F:RNA-DNA hybrid ribonuclease activity"/>
    <property type="evidence" value="ECO:0007669"/>
    <property type="project" value="InterPro"/>
</dbReference>
<name>A0A8H6GG80_FUSOX</name>
<feature type="domain" description="Reverse transcriptase" evidence="3">
    <location>
        <begin position="754"/>
        <end position="1024"/>
    </location>
</feature>
<dbReference type="InterPro" id="IPR002156">
    <property type="entry name" value="RNaseH_domain"/>
</dbReference>
<dbReference type="Gene3D" id="3.30.420.10">
    <property type="entry name" value="Ribonuclease H-like superfamily/Ribonuclease H"/>
    <property type="match status" value="1"/>
</dbReference>
<dbReference type="GO" id="GO:0005739">
    <property type="term" value="C:mitochondrion"/>
    <property type="evidence" value="ECO:0007669"/>
    <property type="project" value="UniProtKB-SubCell"/>
</dbReference>
<comment type="subcellular location">
    <subcellularLocation>
        <location evidence="1">Mitochondrion</location>
    </subcellularLocation>
</comment>
<dbReference type="CDD" id="cd09276">
    <property type="entry name" value="Rnase_HI_RT_non_LTR"/>
    <property type="match status" value="1"/>
</dbReference>
<dbReference type="PANTHER" id="PTHR33481">
    <property type="entry name" value="REVERSE TRANSCRIPTASE"/>
    <property type="match status" value="1"/>
</dbReference>
<dbReference type="InterPro" id="IPR000477">
    <property type="entry name" value="RT_dom"/>
</dbReference>
<dbReference type="Pfam" id="PF00075">
    <property type="entry name" value="RNase_H"/>
    <property type="match status" value="1"/>
</dbReference>
<dbReference type="AlphaFoldDB" id="A0A8H6GG80"/>
<evidence type="ECO:0000313" key="5">
    <source>
        <dbReference type="EMBL" id="KAF6517493.1"/>
    </source>
</evidence>
<dbReference type="InterPro" id="IPR043502">
    <property type="entry name" value="DNA/RNA_pol_sf"/>
</dbReference>
<dbReference type="SUPFAM" id="SSF53098">
    <property type="entry name" value="Ribonuclease H-like"/>
    <property type="match status" value="1"/>
</dbReference>
<evidence type="ECO:0000256" key="1">
    <source>
        <dbReference type="ARBA" id="ARBA00004173"/>
    </source>
</evidence>
<sequence>MDIQGAFDTVMRNRLVLRLREQGWPNHLARWAGSFMGGRSARVRYQDTVTPSSPLQCGLPQGSPVSPILLLLYTEPIYRLGNPQGRFGYADDTAILSIGDTVDETSAMASSSIAEMVRWGAENGVSFDTKKTEVMHFSRSKLRTAPAVRHGDVEKYPEPALRWLGIWLDSRLSFRLHVEKWAAKAKTVAYHLRGLTNTVHGPLPSAVRGAVRACVEPVLLHGSEAWYPGKTRPRWTHPTKDLPSSNQHLVQIMTKAMKQAMKAILPVWKTTPITVLHRESGIPPVDQLLDARRLRFSARLKSLDEAHPLAIRTRPPRQPTYHDLIKRRYQIQAEGSFRTRLRRANELFAPCTRPKLVYRCFHQEQMPPLQPASKEKSADAFSRWVESLDPLTLVVYSDGSLSAERVASYGFTIHQDNIPIFDGSGRLGPAEVFDAEATGALEGLKAALNLRESASQNIFICLDNLAAATCLRGTPSDSSQDVFLEFQALAASHGATQVRWVPGHTNIPGNEQADKLAKAASSLPEPEGAQPTLAYLRRIARQQPKEAFEAWWSTSAPEQYKRLNIKATTGCPPELSLPRAALHHLLAARSLHGDFAAYHERFDHNDARLVCSCGRRKAPDHIFYCRKVPLRHRMRLAPSPNTAVNLAIGRDFSKFIDLSKDSACSGYETQLDKANALRRATLERQTAEDDIQDPWIEVSPRKTVPFPHEISLEEAQDATLRTGNTSPGADNITVKLLTAVWHIIGTHVRRLFEGCLAIGHHPKPFRAAEVVMIAKPGRRDLTNPRAWRPISLLSCLGKGLERLVARRLAWVCIHYGVLHPQQAGALPKRSATDLVAALVHDIEEAFACKKVATLVTMDIQGAFDTVLRNRLILRLREQGWPERLAQWAGSFMDDRSACVRYQDTITPLSPLQCGLPQGSPVSPILFLLYTEPIYRLSNPQGRFGYADDTAILCVGDTVEETAAAASRSVEEMVRWGAANGVSFDPKKTEVMHFSRSKLETAPAIRHGDVEKHTEAAMRWLGIWLDSSLSFRVHAEKWTAKSQAVAHHLRGLTNTIHGPLPSAVRSAVRACVEPVLLYGTEVWYLGANRPRWEQPSKDWPSGIQHLLQRMNKAIVQSMRAILPVWKTTPVAILHRESGIPLITQLLEARRYRFSAWLKSLDEAHPLAKRTLPPRQPTCHQLIKRKYQASTESSFRTRLRRTNELLAPCP</sequence>
<dbReference type="InterPro" id="IPR012337">
    <property type="entry name" value="RNaseH-like_sf"/>
</dbReference>
<protein>
    <recommendedName>
        <fullName evidence="7">RNA-directed DNA polymerase from transposon BS</fullName>
    </recommendedName>
</protein>
<evidence type="ECO:0000259" key="3">
    <source>
        <dbReference type="PROSITE" id="PS50878"/>
    </source>
</evidence>
<dbReference type="SUPFAM" id="SSF56672">
    <property type="entry name" value="DNA/RNA polymerases"/>
    <property type="match status" value="1"/>
</dbReference>
<evidence type="ECO:0000256" key="2">
    <source>
        <dbReference type="ARBA" id="ARBA00023128"/>
    </source>
</evidence>
<dbReference type="EMBL" id="JACDXP010000011">
    <property type="protein sequence ID" value="KAF6517493.1"/>
    <property type="molecule type" value="Genomic_DNA"/>
</dbReference>
<dbReference type="Proteomes" id="UP000593570">
    <property type="component" value="Unassembled WGS sequence"/>
</dbReference>
<gene>
    <name evidence="5" type="ORF">HZS61_003054</name>
</gene>
<feature type="domain" description="RNase H type-1" evidence="4">
    <location>
        <begin position="389"/>
        <end position="522"/>
    </location>
</feature>
<dbReference type="CDD" id="cd01650">
    <property type="entry name" value="RT_nLTR_like"/>
    <property type="match status" value="1"/>
</dbReference>
<dbReference type="PANTHER" id="PTHR33481:SF1">
    <property type="entry name" value="ENDONUCLEASE_EXONUCLEASE_PHOSPHATASE DOMAIN-CONTAINING PROTEIN-RELATED"/>
    <property type="match status" value="1"/>
</dbReference>
<evidence type="ECO:0000313" key="6">
    <source>
        <dbReference type="Proteomes" id="UP000593570"/>
    </source>
</evidence>
<proteinExistence type="predicted"/>
<dbReference type="Pfam" id="PF00078">
    <property type="entry name" value="RVT_1"/>
    <property type="match status" value="2"/>
</dbReference>
<organism evidence="5 6">
    <name type="scientific">Fusarium oxysporum f. sp. conglutinans</name>
    <dbReference type="NCBI Taxonomy" id="100902"/>
    <lineage>
        <taxon>Eukaryota</taxon>
        <taxon>Fungi</taxon>
        <taxon>Dikarya</taxon>
        <taxon>Ascomycota</taxon>
        <taxon>Pezizomycotina</taxon>
        <taxon>Sordariomycetes</taxon>
        <taxon>Hypocreomycetidae</taxon>
        <taxon>Hypocreales</taxon>
        <taxon>Nectriaceae</taxon>
        <taxon>Fusarium</taxon>
        <taxon>Fusarium oxysporum species complex</taxon>
    </lineage>
</organism>
<reference evidence="5 6" key="1">
    <citation type="journal article" date="2020" name="bioRxiv">
        <title>A chromosome-scale genome assembly for the Fusarium oxysporum strain Fo5176 to establish a model Arabidopsis-fungal pathosystem.</title>
        <authorList>
            <person name="Fokkens L."/>
            <person name="Guo L."/>
            <person name="Dora S."/>
            <person name="Wang B."/>
            <person name="Ye K."/>
            <person name="Sanchez-Rodriguez C."/>
            <person name="Croll D."/>
        </authorList>
    </citation>
    <scope>NUCLEOTIDE SEQUENCE [LARGE SCALE GENOMIC DNA]</scope>
    <source>
        <strain evidence="5 6">Fo5176</strain>
    </source>
</reference>